<dbReference type="Gene3D" id="3.10.20.310">
    <property type="entry name" value="membrane protein fhac"/>
    <property type="match status" value="3"/>
</dbReference>
<dbReference type="Gene3D" id="2.40.160.50">
    <property type="entry name" value="membrane protein fhac: a member of the omp85/tpsb transporter family"/>
    <property type="match status" value="1"/>
</dbReference>
<evidence type="ECO:0000256" key="4">
    <source>
        <dbReference type="ARBA" id="ARBA00023136"/>
    </source>
</evidence>
<dbReference type="InterPro" id="IPR000184">
    <property type="entry name" value="Bac_surfAg_D15"/>
</dbReference>
<dbReference type="InterPro" id="IPR039910">
    <property type="entry name" value="D15-like"/>
</dbReference>
<evidence type="ECO:0000256" key="5">
    <source>
        <dbReference type="ARBA" id="ARBA00023237"/>
    </source>
</evidence>
<dbReference type="PANTHER" id="PTHR12815">
    <property type="entry name" value="SORTING AND ASSEMBLY MACHINERY SAMM50 PROTEIN FAMILY MEMBER"/>
    <property type="match status" value="1"/>
</dbReference>
<organism evidence="8 9">
    <name type="scientific">Thermosipho atlanticus DSM 15807</name>
    <dbReference type="NCBI Taxonomy" id="1123380"/>
    <lineage>
        <taxon>Bacteria</taxon>
        <taxon>Thermotogati</taxon>
        <taxon>Thermotogota</taxon>
        <taxon>Thermotogae</taxon>
        <taxon>Thermotogales</taxon>
        <taxon>Fervidobacteriaceae</taxon>
        <taxon>Thermosipho</taxon>
    </lineage>
</organism>
<dbReference type="Pfam" id="PF07244">
    <property type="entry name" value="POTRA"/>
    <property type="match status" value="1"/>
</dbReference>
<comment type="subcellular location">
    <subcellularLocation>
        <location evidence="1">Membrane</location>
    </subcellularLocation>
</comment>
<dbReference type="OrthoDB" id="38950at2"/>
<feature type="domain" description="POTRA" evidence="7">
    <location>
        <begin position="347"/>
        <end position="419"/>
    </location>
</feature>
<evidence type="ECO:0000313" key="9">
    <source>
        <dbReference type="Proteomes" id="UP000242592"/>
    </source>
</evidence>
<dbReference type="EMBL" id="FQXN01000005">
    <property type="protein sequence ID" value="SHH50994.1"/>
    <property type="molecule type" value="Genomic_DNA"/>
</dbReference>
<evidence type="ECO:0000259" key="6">
    <source>
        <dbReference type="Pfam" id="PF01103"/>
    </source>
</evidence>
<evidence type="ECO:0000256" key="2">
    <source>
        <dbReference type="ARBA" id="ARBA00022692"/>
    </source>
</evidence>
<name>A0A1M5TJV9_9BACT</name>
<keyword evidence="5" id="KW-0998">Cell outer membrane</keyword>
<keyword evidence="3" id="KW-0732">Signal</keyword>
<proteinExistence type="predicted"/>
<reference evidence="9" key="1">
    <citation type="submission" date="2016-11" db="EMBL/GenBank/DDBJ databases">
        <authorList>
            <person name="Varghese N."/>
            <person name="Submissions S."/>
        </authorList>
    </citation>
    <scope>NUCLEOTIDE SEQUENCE [LARGE SCALE GENOMIC DNA]</scope>
    <source>
        <strain evidence="9">DSM 15807</strain>
    </source>
</reference>
<sequence>MKKLFVLIMIIILTVVYFPAILNSVVIKNLKTISLEELKPLYEKYIGFDVNEYAINDIISSIKATGYFSNVTWTEDINDNQFNLIIEVEENPPVSQVSLEINGVELIPKETLEASITLKKDKAFSFVQFKQSIENITKLYKDENYVVSNVFSENKDQSFVYVTGKIEGSSVKFSVIEYALYDIEFVGNIEGIEDVIERIKKEVNLNLYKNYLKKNPLFKLFDSEKNYYPKISDIQSLFQSLANYVYFSQLSNIQYEKVNTEKPSKVLKVFVVQNLITRKPVYIKSIKVRGATLYKFDNLATTPATFTNVDLLRILQTIEDKYDKDEYFINIQPELIENDYVITVVEYKFRKLNISGNTKTKTYTFDDLIKISSGDYASRKALKETYVEIYKTQFFDSIDFDIKPSGEDTLDVNLILKEKEKKFNFIGGGTWGPPGDGKEWYEGFAAQMQLSAINPFGYGQTFKSTLSLGFSGKNLSFDYSIRKPFGYPFSISTNLSYSSRPNEESITNDSTVTIIATDLTEFNFDFSLSTLKLNNIKYSFGGGLNYKFLETSIATNVNSVEVSSSTSTVEYIGGNLLLGINYENLDDLIIPTEGLYFSVLIQKYFGISGDAPVALKTQEELSFHFPIQNTRFSLASRIYASQVFQKSGADLTNYLNGLNSLRGAELSGDMTLLLNNEIRYVNRDERFPFYLASFVDFGYVGSSYDFSIPFKWSVGVELGLNVPMFGLIRIGEAYYNDNWNFFFLMGKTF</sequence>
<dbReference type="STRING" id="1123380.SAMN02745199_1355"/>
<dbReference type="RefSeq" id="WP_073073452.1">
    <property type="nucleotide sequence ID" value="NZ_FQXN01000005.1"/>
</dbReference>
<feature type="domain" description="Bacterial surface antigen (D15)" evidence="6">
    <location>
        <begin position="454"/>
        <end position="749"/>
    </location>
</feature>
<protein>
    <submittedName>
        <fullName evidence="8">Outer membrane protein insertion porin family</fullName>
    </submittedName>
</protein>
<dbReference type="AlphaFoldDB" id="A0A1M5TJV9"/>
<dbReference type="InterPro" id="IPR010827">
    <property type="entry name" value="BamA/TamA_POTRA"/>
</dbReference>
<gene>
    <name evidence="8" type="ORF">SAMN02745199_1355</name>
</gene>
<keyword evidence="9" id="KW-1185">Reference proteome</keyword>
<keyword evidence="2" id="KW-0812">Transmembrane</keyword>
<evidence type="ECO:0000313" key="8">
    <source>
        <dbReference type="EMBL" id="SHH50994.1"/>
    </source>
</evidence>
<accession>A0A1M5TJV9</accession>
<evidence type="ECO:0000256" key="3">
    <source>
        <dbReference type="ARBA" id="ARBA00022729"/>
    </source>
</evidence>
<dbReference type="PANTHER" id="PTHR12815:SF47">
    <property type="entry name" value="TRANSLOCATION AND ASSEMBLY MODULE SUBUNIT TAMA"/>
    <property type="match status" value="1"/>
</dbReference>
<dbReference type="GO" id="GO:0019867">
    <property type="term" value="C:outer membrane"/>
    <property type="evidence" value="ECO:0007669"/>
    <property type="project" value="InterPro"/>
</dbReference>
<dbReference type="Proteomes" id="UP000242592">
    <property type="component" value="Unassembled WGS sequence"/>
</dbReference>
<keyword evidence="4" id="KW-0472">Membrane</keyword>
<evidence type="ECO:0000256" key="1">
    <source>
        <dbReference type="ARBA" id="ARBA00004370"/>
    </source>
</evidence>
<evidence type="ECO:0000259" key="7">
    <source>
        <dbReference type="Pfam" id="PF07244"/>
    </source>
</evidence>
<dbReference type="Pfam" id="PF01103">
    <property type="entry name" value="Omp85"/>
    <property type="match status" value="1"/>
</dbReference>